<evidence type="ECO:0000313" key="4">
    <source>
        <dbReference type="Proteomes" id="UP000886700"/>
    </source>
</evidence>
<dbReference type="Pfam" id="PF00106">
    <property type="entry name" value="adh_short"/>
    <property type="match status" value="1"/>
</dbReference>
<proteinExistence type="inferred from homology"/>
<evidence type="ECO:0000256" key="1">
    <source>
        <dbReference type="ARBA" id="ARBA00006484"/>
    </source>
</evidence>
<feature type="region of interest" description="Disordered" evidence="3">
    <location>
        <begin position="319"/>
        <end position="363"/>
    </location>
</feature>
<accession>A0ABM2WPM6</accession>
<comment type="similarity">
    <text evidence="1">Belongs to the short-chain dehydrogenases/reductases (SDR) family.</text>
</comment>
<evidence type="ECO:0000256" key="2">
    <source>
        <dbReference type="ARBA" id="ARBA00023002"/>
    </source>
</evidence>
<keyword evidence="2" id="KW-0560">Oxidoreductase</keyword>
<name>A0ABM2WPM6_MESAU</name>
<gene>
    <name evidence="5" type="primary">Dhrsx</name>
</gene>
<dbReference type="PRINTS" id="PR00081">
    <property type="entry name" value="GDHRDH"/>
</dbReference>
<dbReference type="PANTHER" id="PTHR24320:SF264">
    <property type="entry name" value="DEHYDROGENASE_REDUCTASE SDR FAMILY MEMBER ON CHROMOSOME X"/>
    <property type="match status" value="1"/>
</dbReference>
<reference evidence="5" key="1">
    <citation type="submission" date="2025-08" db="UniProtKB">
        <authorList>
            <consortium name="RefSeq"/>
        </authorList>
    </citation>
    <scope>IDENTIFICATION</scope>
    <source>
        <tissue evidence="5">Liver</tissue>
    </source>
</reference>
<dbReference type="RefSeq" id="XP_040592744.1">
    <property type="nucleotide sequence ID" value="XM_040736810.1"/>
</dbReference>
<dbReference type="PANTHER" id="PTHR24320">
    <property type="entry name" value="RETINOL DEHYDROGENASE"/>
    <property type="match status" value="1"/>
</dbReference>
<evidence type="ECO:0000256" key="3">
    <source>
        <dbReference type="SAM" id="MobiDB-lite"/>
    </source>
</evidence>
<dbReference type="InterPro" id="IPR036291">
    <property type="entry name" value="NAD(P)-bd_dom_sf"/>
</dbReference>
<keyword evidence="4" id="KW-1185">Reference proteome</keyword>
<dbReference type="Proteomes" id="UP000886700">
    <property type="component" value="Unplaced"/>
</dbReference>
<protein>
    <submittedName>
        <fullName evidence="5">Dehydrogenase/reductase SDR family member on chromosome X</fullName>
    </submittedName>
</protein>
<dbReference type="SUPFAM" id="SSF51735">
    <property type="entry name" value="NAD(P)-binding Rossmann-fold domains"/>
    <property type="match status" value="1"/>
</dbReference>
<sequence>MSALLAALRATVLAYAVGAAVLFRQLLRRLRGGFRPPELRPQPGRVAIVTGGTDGIGRATATQLAALGMGVVIAANDEAKGQEVAAQIRAETENENVRFLPLDLASLASVRKFARDFLSLGLPLHALVNNAGVMLAAPGATPDGFEPHLGVNFLGHFLLTRLLLGRLRASASRGRRSRVVTLASATHYVGRIRPEDVGRGSPAPPAHAAYARSKLALVLFARRLQRLLAARGDPVTSGVADPGVADTALFRNAGWGLRAARALLGGAAFKTPEEGAWTSVLLAAAPAPPCGYVVDEAPATPLALTGEAGLQDAVWAAAERAVGGAGEEEAWPEPPPGWSHAQEDAETEPRPREPRPREPRPRP</sequence>
<organism evidence="4 5">
    <name type="scientific">Mesocricetus auratus</name>
    <name type="common">Golden hamster</name>
    <dbReference type="NCBI Taxonomy" id="10036"/>
    <lineage>
        <taxon>Eukaryota</taxon>
        <taxon>Metazoa</taxon>
        <taxon>Chordata</taxon>
        <taxon>Craniata</taxon>
        <taxon>Vertebrata</taxon>
        <taxon>Euteleostomi</taxon>
        <taxon>Mammalia</taxon>
        <taxon>Eutheria</taxon>
        <taxon>Euarchontoglires</taxon>
        <taxon>Glires</taxon>
        <taxon>Rodentia</taxon>
        <taxon>Myomorpha</taxon>
        <taxon>Muroidea</taxon>
        <taxon>Cricetidae</taxon>
        <taxon>Cricetinae</taxon>
        <taxon>Mesocricetus</taxon>
    </lineage>
</organism>
<dbReference type="InterPro" id="IPR002347">
    <property type="entry name" value="SDR_fam"/>
</dbReference>
<dbReference type="Gene3D" id="3.40.50.720">
    <property type="entry name" value="NAD(P)-binding Rossmann-like Domain"/>
    <property type="match status" value="1"/>
</dbReference>
<feature type="compositionally biased region" description="Basic and acidic residues" evidence="3">
    <location>
        <begin position="341"/>
        <end position="363"/>
    </location>
</feature>
<evidence type="ECO:0000313" key="5">
    <source>
        <dbReference type="RefSeq" id="XP_040592744.1"/>
    </source>
</evidence>
<dbReference type="GeneID" id="121136418"/>